<dbReference type="CDD" id="cd07012">
    <property type="entry name" value="PBP2_Bug_TTT"/>
    <property type="match status" value="1"/>
</dbReference>
<dbReference type="Gene3D" id="3.40.190.10">
    <property type="entry name" value="Periplasmic binding protein-like II"/>
    <property type="match status" value="1"/>
</dbReference>
<gene>
    <name evidence="3" type="ORF">DCO17_06765</name>
</gene>
<feature type="region of interest" description="Disordered" evidence="2">
    <location>
        <begin position="276"/>
        <end position="310"/>
    </location>
</feature>
<evidence type="ECO:0000256" key="2">
    <source>
        <dbReference type="SAM" id="MobiDB-lite"/>
    </source>
</evidence>
<dbReference type="PIRSF" id="PIRSF017082">
    <property type="entry name" value="YflP"/>
    <property type="match status" value="1"/>
</dbReference>
<dbReference type="PANTHER" id="PTHR42928">
    <property type="entry name" value="TRICARBOXYLATE-BINDING PROTEIN"/>
    <property type="match status" value="1"/>
</dbReference>
<dbReference type="Proteomes" id="UP000503312">
    <property type="component" value="Chromosome"/>
</dbReference>
<dbReference type="SUPFAM" id="SSF53850">
    <property type="entry name" value="Periplasmic binding protein-like II"/>
    <property type="match status" value="1"/>
</dbReference>
<dbReference type="Pfam" id="PF03401">
    <property type="entry name" value="TctC"/>
    <property type="match status" value="1"/>
</dbReference>
<proteinExistence type="inferred from homology"/>
<evidence type="ECO:0000313" key="3">
    <source>
        <dbReference type="EMBL" id="QKM65715.1"/>
    </source>
</evidence>
<accession>A0A6M9Q399</accession>
<comment type="similarity">
    <text evidence="1">Belongs to the UPF0065 (bug) family.</text>
</comment>
<dbReference type="KEGG" id="ptrp:DCO17_06765"/>
<reference evidence="3 4" key="1">
    <citation type="submission" date="2018-04" db="EMBL/GenBank/DDBJ databases">
        <title>Polynucleobacter sp. UH21B genome.</title>
        <authorList>
            <person name="Hahn M.W."/>
        </authorList>
    </citation>
    <scope>NUCLEOTIDE SEQUENCE [LARGE SCALE GENOMIC DNA]</scope>
    <source>
        <strain evidence="3 4">MWH-UH21B</strain>
    </source>
</reference>
<feature type="compositionally biased region" description="Polar residues" evidence="2">
    <location>
        <begin position="276"/>
        <end position="302"/>
    </location>
</feature>
<sequence length="310" mass="32147">MLSGSLLASAQGYPSKTMTLVVPFAPGGNIDVIARAIGPSLAKVTGQSVVVDNKPGAGGAIGSNFVARSDPDGYTLLVATTNTISVLPYMLKSPPYKPDSFEPVGLTAISPLVIVVRKDDKRFPTAKALFQAVKVAPESVSVGHAGQGTSNHIAILRMEDAARVNFNVIPYKGSAPALTDLMGGQIDFVVDQITSSKPFVDSGNLRILAVLSKDRAQGLQDIPTLREAIGIELDASTTAGILAPPGTSANVIKALNAALRKAIDDSGVRGRLSAVGSTARSSSPQEWAQMLSQESSNSQALVQSGKIKAE</sequence>
<dbReference type="AlphaFoldDB" id="A0A6M9Q399"/>
<protein>
    <submittedName>
        <fullName evidence="3">Tripartite tricarboxylate transporter substrate binding protein</fullName>
    </submittedName>
</protein>
<keyword evidence="4" id="KW-1185">Reference proteome</keyword>
<evidence type="ECO:0000256" key="1">
    <source>
        <dbReference type="ARBA" id="ARBA00006987"/>
    </source>
</evidence>
<name>A0A6M9Q399_9BURK</name>
<evidence type="ECO:0000313" key="4">
    <source>
        <dbReference type="Proteomes" id="UP000503312"/>
    </source>
</evidence>
<organism evidence="3 4">
    <name type="scientific">Polynucleobacter tropicus</name>
    <dbReference type="NCBI Taxonomy" id="1743174"/>
    <lineage>
        <taxon>Bacteria</taxon>
        <taxon>Pseudomonadati</taxon>
        <taxon>Pseudomonadota</taxon>
        <taxon>Betaproteobacteria</taxon>
        <taxon>Burkholderiales</taxon>
        <taxon>Burkholderiaceae</taxon>
        <taxon>Polynucleobacter</taxon>
    </lineage>
</organism>
<dbReference type="Gene3D" id="3.40.190.150">
    <property type="entry name" value="Bordetella uptake gene, domain 1"/>
    <property type="match status" value="1"/>
</dbReference>
<dbReference type="PANTHER" id="PTHR42928:SF5">
    <property type="entry name" value="BLR1237 PROTEIN"/>
    <property type="match status" value="1"/>
</dbReference>
<dbReference type="InterPro" id="IPR042100">
    <property type="entry name" value="Bug_dom1"/>
</dbReference>
<dbReference type="InterPro" id="IPR005064">
    <property type="entry name" value="BUG"/>
</dbReference>
<dbReference type="EMBL" id="CP028942">
    <property type="protein sequence ID" value="QKM65715.1"/>
    <property type="molecule type" value="Genomic_DNA"/>
</dbReference>